<sequence length="26" mass="2783">MASSKNLTTNNRLRHVESMAPLPSGA</sequence>
<evidence type="ECO:0000256" key="1">
    <source>
        <dbReference type="SAM" id="MobiDB-lite"/>
    </source>
</evidence>
<evidence type="ECO:0000313" key="3">
    <source>
        <dbReference type="Proteomes" id="UP000188268"/>
    </source>
</evidence>
<accession>A0A1R3GAY6</accession>
<feature type="compositionally biased region" description="Polar residues" evidence="1">
    <location>
        <begin position="1"/>
        <end position="11"/>
    </location>
</feature>
<name>A0A1R3GAY6_COCAP</name>
<comment type="caution">
    <text evidence="2">The sequence shown here is derived from an EMBL/GenBank/DDBJ whole genome shotgun (WGS) entry which is preliminary data.</text>
</comment>
<feature type="region of interest" description="Disordered" evidence="1">
    <location>
        <begin position="1"/>
        <end position="26"/>
    </location>
</feature>
<dbReference type="EMBL" id="AWWV01014741">
    <property type="protein sequence ID" value="OMO55226.1"/>
    <property type="molecule type" value="Genomic_DNA"/>
</dbReference>
<proteinExistence type="predicted"/>
<organism evidence="2 3">
    <name type="scientific">Corchorus capsularis</name>
    <name type="common">Jute</name>
    <dbReference type="NCBI Taxonomy" id="210143"/>
    <lineage>
        <taxon>Eukaryota</taxon>
        <taxon>Viridiplantae</taxon>
        <taxon>Streptophyta</taxon>
        <taxon>Embryophyta</taxon>
        <taxon>Tracheophyta</taxon>
        <taxon>Spermatophyta</taxon>
        <taxon>Magnoliopsida</taxon>
        <taxon>eudicotyledons</taxon>
        <taxon>Gunneridae</taxon>
        <taxon>Pentapetalae</taxon>
        <taxon>rosids</taxon>
        <taxon>malvids</taxon>
        <taxon>Malvales</taxon>
        <taxon>Malvaceae</taxon>
        <taxon>Grewioideae</taxon>
        <taxon>Apeibeae</taxon>
        <taxon>Corchorus</taxon>
    </lineage>
</organism>
<dbReference type="Proteomes" id="UP000188268">
    <property type="component" value="Unassembled WGS sequence"/>
</dbReference>
<dbReference type="Gramene" id="OMO55226">
    <property type="protein sequence ID" value="OMO55226"/>
    <property type="gene ID" value="CCACVL1_27342"/>
</dbReference>
<keyword evidence="3" id="KW-1185">Reference proteome</keyword>
<evidence type="ECO:0000313" key="2">
    <source>
        <dbReference type="EMBL" id="OMO55226.1"/>
    </source>
</evidence>
<reference evidence="2 3" key="1">
    <citation type="submission" date="2013-09" db="EMBL/GenBank/DDBJ databases">
        <title>Corchorus capsularis genome sequencing.</title>
        <authorList>
            <person name="Alam M."/>
            <person name="Haque M.S."/>
            <person name="Islam M.S."/>
            <person name="Emdad E.M."/>
            <person name="Islam M.M."/>
            <person name="Ahmed B."/>
            <person name="Halim A."/>
            <person name="Hossen Q.M.M."/>
            <person name="Hossain M.Z."/>
            <person name="Ahmed R."/>
            <person name="Khan M.M."/>
            <person name="Islam R."/>
            <person name="Rashid M.M."/>
            <person name="Khan S.A."/>
            <person name="Rahman M.S."/>
            <person name="Alam M."/>
        </authorList>
    </citation>
    <scope>NUCLEOTIDE SEQUENCE [LARGE SCALE GENOMIC DNA]</scope>
    <source>
        <strain evidence="3">cv. CVL-1</strain>
        <tissue evidence="2">Whole seedling</tissue>
    </source>
</reference>
<gene>
    <name evidence="2" type="ORF">CCACVL1_27342</name>
</gene>
<dbReference type="AlphaFoldDB" id="A0A1R3GAY6"/>
<protein>
    <submittedName>
        <fullName evidence="2">Uncharacterized protein</fullName>
    </submittedName>
</protein>